<reference evidence="2" key="1">
    <citation type="submission" date="2017-02" db="UniProtKB">
        <authorList>
            <consortium name="WormBaseParasite"/>
        </authorList>
    </citation>
    <scope>IDENTIFICATION</scope>
</reference>
<evidence type="ECO:0000313" key="2">
    <source>
        <dbReference type="WBParaSite" id="SMUV_0000101801-mRNA-1"/>
    </source>
</evidence>
<dbReference type="WBParaSite" id="SMUV_0000101801-mRNA-1">
    <property type="protein sequence ID" value="SMUV_0000101801-mRNA-1"/>
    <property type="gene ID" value="SMUV_0000101801"/>
</dbReference>
<proteinExistence type="predicted"/>
<dbReference type="Proteomes" id="UP000046393">
    <property type="component" value="Unplaced"/>
</dbReference>
<sequence length="215" mass="24463">MKYRVFLFAETLVLCSTTTAFGFLLSSQLIINPSAIPLIQTIKQTINVEVEEANTTEYIHLVTPPSILDFNAKAYRFEKNTKNALNQRKVAVPRIQDVPFQSDLIPIPHKNLISRYNPTITTSIFQQTNNLTSPNYSRAMDKAKKFADRYLSKSEQLRLRQLADQSRQSGASDAKVRQVISRYLNSVLTPNEKRSIASQAQILKQEFNDSIFAPH</sequence>
<evidence type="ECO:0000313" key="1">
    <source>
        <dbReference type="Proteomes" id="UP000046393"/>
    </source>
</evidence>
<accession>A0A0N5AA52</accession>
<name>A0A0N5AA52_9BILA</name>
<protein>
    <submittedName>
        <fullName evidence="2">DUF148 domain-containing protein</fullName>
    </submittedName>
</protein>
<keyword evidence="1" id="KW-1185">Reference proteome</keyword>
<dbReference type="AlphaFoldDB" id="A0A0N5AA52"/>
<organism evidence="1 2">
    <name type="scientific">Syphacia muris</name>
    <dbReference type="NCBI Taxonomy" id="451379"/>
    <lineage>
        <taxon>Eukaryota</taxon>
        <taxon>Metazoa</taxon>
        <taxon>Ecdysozoa</taxon>
        <taxon>Nematoda</taxon>
        <taxon>Chromadorea</taxon>
        <taxon>Rhabditida</taxon>
        <taxon>Spirurina</taxon>
        <taxon>Oxyuridomorpha</taxon>
        <taxon>Oxyuroidea</taxon>
        <taxon>Oxyuridae</taxon>
        <taxon>Syphacia</taxon>
    </lineage>
</organism>